<dbReference type="AlphaFoldDB" id="A0A511TH76"/>
<dbReference type="EMBL" id="BJXR01000072">
    <property type="protein sequence ID" value="GEN12993.1"/>
    <property type="molecule type" value="Genomic_DNA"/>
</dbReference>
<dbReference type="SUPFAM" id="SSF54427">
    <property type="entry name" value="NTF2-like"/>
    <property type="match status" value="1"/>
</dbReference>
<comment type="caution">
    <text evidence="1">The sequence shown here is derived from an EMBL/GenBank/DDBJ whole genome shotgun (WGS) entry which is preliminary data.</text>
</comment>
<reference evidence="1 2" key="1">
    <citation type="submission" date="2019-07" db="EMBL/GenBank/DDBJ databases">
        <title>Whole genome shotgun sequence of Myxococcus fulvus NBRC 100333.</title>
        <authorList>
            <person name="Hosoyama A."/>
            <person name="Uohara A."/>
            <person name="Ohji S."/>
            <person name="Ichikawa N."/>
        </authorList>
    </citation>
    <scope>NUCLEOTIDE SEQUENCE [LARGE SCALE GENOMIC DNA]</scope>
    <source>
        <strain evidence="1 2">NBRC 100333</strain>
    </source>
</reference>
<evidence type="ECO:0008006" key="3">
    <source>
        <dbReference type="Google" id="ProtNLM"/>
    </source>
</evidence>
<gene>
    <name evidence="1" type="ORF">MFU01_80300</name>
</gene>
<protein>
    <recommendedName>
        <fullName evidence="3">Knr4/Smi1-like domain-containing protein</fullName>
    </recommendedName>
</protein>
<name>A0A511TH76_MYXFU</name>
<dbReference type="InterPro" id="IPR032710">
    <property type="entry name" value="NTF2-like_dom_sf"/>
</dbReference>
<dbReference type="Proteomes" id="UP000321514">
    <property type="component" value="Unassembled WGS sequence"/>
</dbReference>
<evidence type="ECO:0000313" key="2">
    <source>
        <dbReference type="Proteomes" id="UP000321514"/>
    </source>
</evidence>
<dbReference type="STRING" id="1334629.MFUL124B02_09940"/>
<proteinExistence type="predicted"/>
<evidence type="ECO:0000313" key="1">
    <source>
        <dbReference type="EMBL" id="GEN12993.1"/>
    </source>
</evidence>
<organism evidence="1 2">
    <name type="scientific">Myxococcus fulvus</name>
    <dbReference type="NCBI Taxonomy" id="33"/>
    <lineage>
        <taxon>Bacteria</taxon>
        <taxon>Pseudomonadati</taxon>
        <taxon>Myxococcota</taxon>
        <taxon>Myxococcia</taxon>
        <taxon>Myxococcales</taxon>
        <taxon>Cystobacterineae</taxon>
        <taxon>Myxococcaceae</taxon>
        <taxon>Myxococcus</taxon>
    </lineage>
</organism>
<sequence length="223" mass="26333">MRRMASATWREDLKALLDEMDAWAQARGWRLIREAPLTREEVDALPRMLSGYEYELPTPYREEAFVIPDSYREFLMLHREVRLEYQPDTEEWETYRPFHVWAPTLDSLTAAWTPAGTTVDDREITTTDLISFADAYMGVEASRWCFYTRTAPKDGELPVYFEDNDYEALAGHYVDDGTWLDENDPMMFGFESFEHWFRALCKVLRREDVDPEDLRQVGNSIQE</sequence>
<accession>A0A511TH76</accession>